<accession>A0A6N2QW36</accession>
<name>A0A6N2QW36_BLAHA</name>
<reference evidence="1" key="1">
    <citation type="submission" date="2019-11" db="EMBL/GenBank/DDBJ databases">
        <authorList>
            <person name="Feng L."/>
        </authorList>
    </citation>
    <scope>NUCLEOTIDE SEQUENCE</scope>
    <source>
        <strain evidence="1">BhanseniiLFYP23</strain>
    </source>
</reference>
<sequence length="183" mass="21277">MRKKSLIIMIFVMCFLLEGCGLSNKTDKERAKEVVISFLDGYKQKDKSVSELLLGTIESDYMSFDGISSNFAERLKYEIKSCQGKDENIYSVEVEIETIDFEKAFNNAYQKTIKKYGEEGIRKNFLNEMKQEIERKECIFKKIDCNVTVRKIKREFKIQIDDVFANALTGGMNKYLFSLQEEG</sequence>
<gene>
    <name evidence="1" type="ORF">BHLFYP23_01286</name>
</gene>
<organism evidence="1">
    <name type="scientific">Blautia hansenii</name>
    <name type="common">Ruminococcus hansenii</name>
    <dbReference type="NCBI Taxonomy" id="1322"/>
    <lineage>
        <taxon>Bacteria</taxon>
        <taxon>Bacillati</taxon>
        <taxon>Bacillota</taxon>
        <taxon>Clostridia</taxon>
        <taxon>Lachnospirales</taxon>
        <taxon>Lachnospiraceae</taxon>
        <taxon>Blautia</taxon>
    </lineage>
</organism>
<dbReference type="AlphaFoldDB" id="A0A6N2QW36"/>
<protein>
    <recommendedName>
        <fullName evidence="2">DUF5105 domain-containing protein</fullName>
    </recommendedName>
</protein>
<proteinExistence type="predicted"/>
<evidence type="ECO:0008006" key="2">
    <source>
        <dbReference type="Google" id="ProtNLM"/>
    </source>
</evidence>
<dbReference type="EMBL" id="CACRSY010000004">
    <property type="protein sequence ID" value="VYS72772.1"/>
    <property type="molecule type" value="Genomic_DNA"/>
</dbReference>
<dbReference type="RefSeq" id="WP_003022293.1">
    <property type="nucleotide sequence ID" value="NZ_CACRSY010000004.1"/>
</dbReference>
<evidence type="ECO:0000313" key="1">
    <source>
        <dbReference type="EMBL" id="VYS72772.1"/>
    </source>
</evidence>